<proteinExistence type="inferred from homology"/>
<evidence type="ECO:0000259" key="2">
    <source>
        <dbReference type="Pfam" id="PF08450"/>
    </source>
</evidence>
<dbReference type="PRINTS" id="PR01790">
    <property type="entry name" value="SMP30FAMILY"/>
</dbReference>
<keyword evidence="4" id="KW-1185">Reference proteome</keyword>
<accession>A0ABS9CV05</accession>
<dbReference type="InterPro" id="IPR011042">
    <property type="entry name" value="6-blade_b-propeller_TolB-like"/>
</dbReference>
<sequence>MIYDDTKCKLGEGPLWHPARGELFWFDILKKRLHIKGRHWQFSRHVSAAGWIDDDHLLMADSIGLHVLDLATGTTDQVAQIEADNTITRSNDGRADPWGGFWIGTMGINAEAKAGAIYRYYRGEVRQLFDGITIPNAICFAPDGSHAFFCDTKIGKIMRQDLSDKDGWPVGDPTVWIDFGDTAWGADGAVVDAAGNLWNAQWGANRVACYAPDATLTQTIAFPGVQTSCPAFGGPDLTTLFCTSAADGLIGDDDGKTFATPVDAIGQAEHQVIL</sequence>
<protein>
    <submittedName>
        <fullName evidence="3">SMP-30/gluconolactonase/LRE family protein</fullName>
    </submittedName>
</protein>
<feature type="domain" description="SMP-30/Gluconolactonase/LRE-like region" evidence="2">
    <location>
        <begin position="10"/>
        <end position="245"/>
    </location>
</feature>
<dbReference type="RefSeq" id="WP_235225209.1">
    <property type="nucleotide sequence ID" value="NZ_JAKGAQ010000002.1"/>
</dbReference>
<organism evidence="3 4">
    <name type="scientific">Octadecabacter dasysiphoniae</name>
    <dbReference type="NCBI Taxonomy" id="2909341"/>
    <lineage>
        <taxon>Bacteria</taxon>
        <taxon>Pseudomonadati</taxon>
        <taxon>Pseudomonadota</taxon>
        <taxon>Alphaproteobacteria</taxon>
        <taxon>Rhodobacterales</taxon>
        <taxon>Roseobacteraceae</taxon>
        <taxon>Octadecabacter</taxon>
    </lineage>
</organism>
<gene>
    <name evidence="3" type="ORF">L0664_08415</name>
</gene>
<dbReference type="InterPro" id="IPR005511">
    <property type="entry name" value="SMP-30"/>
</dbReference>
<dbReference type="InterPro" id="IPR013658">
    <property type="entry name" value="SGL"/>
</dbReference>
<evidence type="ECO:0000313" key="3">
    <source>
        <dbReference type="EMBL" id="MCF2871088.1"/>
    </source>
</evidence>
<dbReference type="PANTHER" id="PTHR10907:SF47">
    <property type="entry name" value="REGUCALCIN"/>
    <property type="match status" value="1"/>
</dbReference>
<comment type="similarity">
    <text evidence="1">Belongs to the SMP-30/CGR1 family.</text>
</comment>
<evidence type="ECO:0000313" key="4">
    <source>
        <dbReference type="Proteomes" id="UP001200557"/>
    </source>
</evidence>
<name>A0ABS9CV05_9RHOB</name>
<reference evidence="3 4" key="1">
    <citation type="submission" date="2022-01" db="EMBL/GenBank/DDBJ databases">
        <title>Octadecabacter sp. nov., isolated from a marine alga.</title>
        <authorList>
            <person name="Jin M.S."/>
            <person name="Kim H.M."/>
            <person name="Han D.M."/>
            <person name="Jung J.J."/>
            <person name="Jeon C.O."/>
        </authorList>
    </citation>
    <scope>NUCLEOTIDE SEQUENCE [LARGE SCALE GENOMIC DNA]</scope>
    <source>
        <strain evidence="3 4">G9-8</strain>
    </source>
</reference>
<evidence type="ECO:0000256" key="1">
    <source>
        <dbReference type="ARBA" id="ARBA00008853"/>
    </source>
</evidence>
<comment type="caution">
    <text evidence="3">The sequence shown here is derived from an EMBL/GenBank/DDBJ whole genome shotgun (WGS) entry which is preliminary data.</text>
</comment>
<dbReference type="SUPFAM" id="SSF63829">
    <property type="entry name" value="Calcium-dependent phosphotriesterase"/>
    <property type="match status" value="1"/>
</dbReference>
<dbReference type="EMBL" id="JAKGAQ010000002">
    <property type="protein sequence ID" value="MCF2871088.1"/>
    <property type="molecule type" value="Genomic_DNA"/>
</dbReference>
<dbReference type="Pfam" id="PF08450">
    <property type="entry name" value="SGL"/>
    <property type="match status" value="1"/>
</dbReference>
<dbReference type="Gene3D" id="2.120.10.30">
    <property type="entry name" value="TolB, C-terminal domain"/>
    <property type="match status" value="1"/>
</dbReference>
<dbReference type="PANTHER" id="PTHR10907">
    <property type="entry name" value="REGUCALCIN"/>
    <property type="match status" value="1"/>
</dbReference>
<dbReference type="Proteomes" id="UP001200557">
    <property type="component" value="Unassembled WGS sequence"/>
</dbReference>